<dbReference type="InterPro" id="IPR002885">
    <property type="entry name" value="PPR_rpt"/>
</dbReference>
<dbReference type="NCBIfam" id="TIGR00756">
    <property type="entry name" value="PPR"/>
    <property type="match status" value="1"/>
</dbReference>
<keyword evidence="1" id="KW-0677">Repeat</keyword>
<dbReference type="OrthoDB" id="185373at2759"/>
<keyword evidence="4" id="KW-1185">Reference proteome</keyword>
<evidence type="ECO:0008006" key="5">
    <source>
        <dbReference type="Google" id="ProtNLM"/>
    </source>
</evidence>
<dbReference type="InterPro" id="IPR051222">
    <property type="entry name" value="PPR/CCM1_RNA-binding"/>
</dbReference>
<sequence length="108" mass="12783">MMKMRTGLDAINELSFIGFCRFYTCLMTGYGNHKRMDMVYELLKEMKEKGCPPDGKTYNALIKLMTSQRMPDDAKKMIQNGIEPLIHSYNMIMKSYFQIRNYEMEKKI</sequence>
<name>A0A8X7YFF8_POPTO</name>
<dbReference type="PANTHER" id="PTHR47942:SF48">
    <property type="entry name" value="OS05G0355200 PROTEIN"/>
    <property type="match status" value="1"/>
</dbReference>
<accession>A0A8X7YFF8</accession>
<dbReference type="EMBL" id="JAAWWB010000027">
    <property type="protein sequence ID" value="KAG6749801.1"/>
    <property type="molecule type" value="Genomic_DNA"/>
</dbReference>
<dbReference type="Proteomes" id="UP000886885">
    <property type="component" value="Chromosome 14A"/>
</dbReference>
<evidence type="ECO:0000256" key="2">
    <source>
        <dbReference type="PROSITE-ProRule" id="PRU00708"/>
    </source>
</evidence>
<comment type="caution">
    <text evidence="3">The sequence shown here is derived from an EMBL/GenBank/DDBJ whole genome shotgun (WGS) entry which is preliminary data.</text>
</comment>
<dbReference type="PANTHER" id="PTHR47942">
    <property type="entry name" value="TETRATRICOPEPTIDE REPEAT (TPR)-LIKE SUPERFAMILY PROTEIN-RELATED"/>
    <property type="match status" value="1"/>
</dbReference>
<evidence type="ECO:0000313" key="4">
    <source>
        <dbReference type="Proteomes" id="UP000886885"/>
    </source>
</evidence>
<proteinExistence type="predicted"/>
<evidence type="ECO:0000313" key="3">
    <source>
        <dbReference type="EMBL" id="KAG6749801.1"/>
    </source>
</evidence>
<dbReference type="AlphaFoldDB" id="A0A8X7YFF8"/>
<organism evidence="3 4">
    <name type="scientific">Populus tomentosa</name>
    <name type="common">Chinese white poplar</name>
    <dbReference type="NCBI Taxonomy" id="118781"/>
    <lineage>
        <taxon>Eukaryota</taxon>
        <taxon>Viridiplantae</taxon>
        <taxon>Streptophyta</taxon>
        <taxon>Embryophyta</taxon>
        <taxon>Tracheophyta</taxon>
        <taxon>Spermatophyta</taxon>
        <taxon>Magnoliopsida</taxon>
        <taxon>eudicotyledons</taxon>
        <taxon>Gunneridae</taxon>
        <taxon>Pentapetalae</taxon>
        <taxon>rosids</taxon>
        <taxon>fabids</taxon>
        <taxon>Malpighiales</taxon>
        <taxon>Salicaceae</taxon>
        <taxon>Saliceae</taxon>
        <taxon>Populus</taxon>
    </lineage>
</organism>
<gene>
    <name evidence="3" type="ORF">POTOM_046871</name>
</gene>
<dbReference type="Pfam" id="PF13041">
    <property type="entry name" value="PPR_2"/>
    <property type="match status" value="1"/>
</dbReference>
<reference evidence="3" key="1">
    <citation type="journal article" date="2020" name="bioRxiv">
        <title>Hybrid origin of Populus tomentosa Carr. identified through genome sequencing and phylogenomic analysis.</title>
        <authorList>
            <person name="An X."/>
            <person name="Gao K."/>
            <person name="Chen Z."/>
            <person name="Li J."/>
            <person name="Yang X."/>
            <person name="Yang X."/>
            <person name="Zhou J."/>
            <person name="Guo T."/>
            <person name="Zhao T."/>
            <person name="Huang S."/>
            <person name="Miao D."/>
            <person name="Khan W.U."/>
            <person name="Rao P."/>
            <person name="Ye M."/>
            <person name="Lei B."/>
            <person name="Liao W."/>
            <person name="Wang J."/>
            <person name="Ji L."/>
            <person name="Li Y."/>
            <person name="Guo B."/>
            <person name="Mustafa N.S."/>
            <person name="Li S."/>
            <person name="Yun Q."/>
            <person name="Keller S.R."/>
            <person name="Mao J."/>
            <person name="Zhang R."/>
            <person name="Strauss S.H."/>
        </authorList>
    </citation>
    <scope>NUCLEOTIDE SEQUENCE</scope>
    <source>
        <strain evidence="3">GM15</strain>
        <tissue evidence="3">Leaf</tissue>
    </source>
</reference>
<evidence type="ECO:0000256" key="1">
    <source>
        <dbReference type="ARBA" id="ARBA00022737"/>
    </source>
</evidence>
<feature type="repeat" description="PPR" evidence="2">
    <location>
        <begin position="19"/>
        <end position="53"/>
    </location>
</feature>
<protein>
    <recommendedName>
        <fullName evidence="5">Pentatricopeptide repeat-containing protein</fullName>
    </recommendedName>
</protein>
<dbReference type="PROSITE" id="PS51375">
    <property type="entry name" value="PPR"/>
    <property type="match status" value="1"/>
</dbReference>